<dbReference type="InterPro" id="IPR025840">
    <property type="entry name" value="7TM_transglut"/>
</dbReference>
<organism evidence="4 5">
    <name type="scientific">Candidatus Andersenbacteria bacterium CG10_big_fil_rev_8_21_14_0_10_54_11</name>
    <dbReference type="NCBI Taxonomy" id="1974485"/>
    <lineage>
        <taxon>Bacteria</taxon>
        <taxon>Candidatus Anderseniibacteriota</taxon>
    </lineage>
</organism>
<dbReference type="SUPFAM" id="SSF49299">
    <property type="entry name" value="PKD domain"/>
    <property type="match status" value="1"/>
</dbReference>
<evidence type="ECO:0000256" key="1">
    <source>
        <dbReference type="SAM" id="Phobius"/>
    </source>
</evidence>
<dbReference type="CDD" id="cd00146">
    <property type="entry name" value="PKD"/>
    <property type="match status" value="1"/>
</dbReference>
<feature type="transmembrane region" description="Helical" evidence="1">
    <location>
        <begin position="447"/>
        <end position="468"/>
    </location>
</feature>
<sequence length="519" mass="55788">MFRRLTYCICLIALLAPGAVTAQETPADIAEAPAVNVTAAFPSEGLAGQTMSFNVTVDSGQADAAPPAIQEVFWDFGDGVRTTGNAVTHTFRTAGSYLVTVKITTDIETVADSTEVRIYEHAILLLTDTSAPADQLSLLQQQAAREGILLNTIRSRSGGPEAIVEEELTKQLIDLTPQLTQAHLIAVWTSGSVGTNVLSKYAQHLRRSEGISPQDIGLAAKGLVLVSDTPFGVLRPAAQSVYDQLLPSYVLLTRPAALDLLVTAPTADEARAAVTAPDSPVEWRLLGRFSARTVADLNLINFLSFGINYLINQGVPASSITLILMLPVVATILAFARQVIGIKAFGLVTPAMTALSFLVMGLQYGLLVFLVILLTGTVTRALLRRLHLLYLPRMALVLTAVSLSLLLVLAAGAATGDTSILNFSIFPALILTLLAEEFIAAQFTRGLRAALTTAAWTLVLAVLCYYLVSSEIFRSLVLSYPEVVLLAIPLNIMLGRWGGLRLTEYIRFRTLLQHDTHNP</sequence>
<evidence type="ECO:0000256" key="2">
    <source>
        <dbReference type="SAM" id="SignalP"/>
    </source>
</evidence>
<comment type="caution">
    <text evidence="4">The sequence shown here is derived from an EMBL/GenBank/DDBJ whole genome shotgun (WGS) entry which is preliminary data.</text>
</comment>
<dbReference type="EMBL" id="PEZP01000008">
    <property type="protein sequence ID" value="PIT98408.1"/>
    <property type="molecule type" value="Genomic_DNA"/>
</dbReference>
<feature type="signal peptide" evidence="2">
    <location>
        <begin position="1"/>
        <end position="22"/>
    </location>
</feature>
<proteinExistence type="predicted"/>
<name>A0A2M6X070_9BACT</name>
<dbReference type="Pfam" id="PF14402">
    <property type="entry name" value="7TM_transglut"/>
    <property type="match status" value="1"/>
</dbReference>
<feature type="transmembrane region" description="Helical" evidence="1">
    <location>
        <begin position="420"/>
        <end position="440"/>
    </location>
</feature>
<keyword evidence="1" id="KW-0472">Membrane</keyword>
<evidence type="ECO:0000313" key="4">
    <source>
        <dbReference type="EMBL" id="PIT98408.1"/>
    </source>
</evidence>
<dbReference type="Pfam" id="PF18911">
    <property type="entry name" value="PKD_4"/>
    <property type="match status" value="1"/>
</dbReference>
<gene>
    <name evidence="4" type="ORF">COT71_00760</name>
</gene>
<feature type="transmembrane region" description="Helical" evidence="1">
    <location>
        <begin position="395"/>
        <end position="414"/>
    </location>
</feature>
<reference evidence="5" key="1">
    <citation type="submission" date="2017-09" db="EMBL/GenBank/DDBJ databases">
        <title>Depth-based differentiation of microbial function through sediment-hosted aquifers and enrichment of novel symbionts in the deep terrestrial subsurface.</title>
        <authorList>
            <person name="Probst A.J."/>
            <person name="Ladd B."/>
            <person name="Jarett J.K."/>
            <person name="Geller-Mcgrath D.E."/>
            <person name="Sieber C.M.K."/>
            <person name="Emerson J.B."/>
            <person name="Anantharaman K."/>
            <person name="Thomas B.C."/>
            <person name="Malmstrom R."/>
            <person name="Stieglmeier M."/>
            <person name="Klingl A."/>
            <person name="Woyke T."/>
            <person name="Ryan C.M."/>
            <person name="Banfield J.F."/>
        </authorList>
    </citation>
    <scope>NUCLEOTIDE SEQUENCE [LARGE SCALE GENOMIC DNA]</scope>
</reference>
<evidence type="ECO:0000313" key="5">
    <source>
        <dbReference type="Proteomes" id="UP000230731"/>
    </source>
</evidence>
<feature type="chain" id="PRO_5014649926" description="PKD domain-containing protein" evidence="2">
    <location>
        <begin position="23"/>
        <end position="519"/>
    </location>
</feature>
<protein>
    <recommendedName>
        <fullName evidence="3">PKD domain-containing protein</fullName>
    </recommendedName>
</protein>
<dbReference type="InterPro" id="IPR013783">
    <property type="entry name" value="Ig-like_fold"/>
</dbReference>
<dbReference type="Gene3D" id="2.60.40.10">
    <property type="entry name" value="Immunoglobulins"/>
    <property type="match status" value="1"/>
</dbReference>
<dbReference type="SMART" id="SM00089">
    <property type="entry name" value="PKD"/>
    <property type="match status" value="1"/>
</dbReference>
<dbReference type="InterPro" id="IPR035986">
    <property type="entry name" value="PKD_dom_sf"/>
</dbReference>
<keyword evidence="1" id="KW-0812">Transmembrane</keyword>
<dbReference type="InterPro" id="IPR022409">
    <property type="entry name" value="PKD/Chitinase_dom"/>
</dbReference>
<evidence type="ECO:0000259" key="3">
    <source>
        <dbReference type="PROSITE" id="PS50093"/>
    </source>
</evidence>
<dbReference type="InterPro" id="IPR000601">
    <property type="entry name" value="PKD_dom"/>
</dbReference>
<feature type="transmembrane region" description="Helical" evidence="1">
    <location>
        <begin position="480"/>
        <end position="499"/>
    </location>
</feature>
<accession>A0A2M6X070</accession>
<keyword evidence="2" id="KW-0732">Signal</keyword>
<feature type="transmembrane region" description="Helical" evidence="1">
    <location>
        <begin position="315"/>
        <end position="335"/>
    </location>
</feature>
<feature type="domain" description="PKD" evidence="3">
    <location>
        <begin position="74"/>
        <end position="118"/>
    </location>
</feature>
<dbReference type="Proteomes" id="UP000230731">
    <property type="component" value="Unassembled WGS sequence"/>
</dbReference>
<dbReference type="AlphaFoldDB" id="A0A2M6X070"/>
<keyword evidence="1" id="KW-1133">Transmembrane helix</keyword>
<dbReference type="PROSITE" id="PS50093">
    <property type="entry name" value="PKD"/>
    <property type="match status" value="1"/>
</dbReference>